<dbReference type="SUPFAM" id="SSF47384">
    <property type="entry name" value="Homodimeric domain of signal transducing histidine kinase"/>
    <property type="match status" value="1"/>
</dbReference>
<feature type="domain" description="HAMP" evidence="13">
    <location>
        <begin position="159"/>
        <end position="211"/>
    </location>
</feature>
<evidence type="ECO:0000256" key="1">
    <source>
        <dbReference type="ARBA" id="ARBA00000085"/>
    </source>
</evidence>
<dbReference type="Proteomes" id="UP000539175">
    <property type="component" value="Unassembled WGS sequence"/>
</dbReference>
<keyword evidence="8 11" id="KW-1133">Transmembrane helix</keyword>
<evidence type="ECO:0000313" key="15">
    <source>
        <dbReference type="Proteomes" id="UP000539175"/>
    </source>
</evidence>
<accession>A0A7X0AV13</accession>
<evidence type="ECO:0000256" key="6">
    <source>
        <dbReference type="ARBA" id="ARBA00022692"/>
    </source>
</evidence>
<dbReference type="CDD" id="cd00082">
    <property type="entry name" value="HisKA"/>
    <property type="match status" value="1"/>
</dbReference>
<evidence type="ECO:0000259" key="12">
    <source>
        <dbReference type="PROSITE" id="PS50109"/>
    </source>
</evidence>
<keyword evidence="6 11" id="KW-0812">Transmembrane</keyword>
<comment type="caution">
    <text evidence="14">The sequence shown here is derived from an EMBL/GenBank/DDBJ whole genome shotgun (WGS) entry which is preliminary data.</text>
</comment>
<comment type="catalytic activity">
    <reaction evidence="1">
        <text>ATP + protein L-histidine = ADP + protein N-phospho-L-histidine.</text>
        <dbReference type="EC" id="2.7.13.3"/>
    </reaction>
</comment>
<comment type="subcellular location">
    <subcellularLocation>
        <location evidence="2">Membrane</location>
    </subcellularLocation>
</comment>
<keyword evidence="7 14" id="KW-0418">Kinase</keyword>
<keyword evidence="10 11" id="KW-0472">Membrane</keyword>
<dbReference type="EMBL" id="JACIIZ010000003">
    <property type="protein sequence ID" value="MBB6250593.1"/>
    <property type="molecule type" value="Genomic_DNA"/>
</dbReference>
<dbReference type="SMART" id="SM00387">
    <property type="entry name" value="HATPase_c"/>
    <property type="match status" value="1"/>
</dbReference>
<dbReference type="AlphaFoldDB" id="A0A7X0AV13"/>
<keyword evidence="5" id="KW-0808">Transferase</keyword>
<dbReference type="InterPro" id="IPR003594">
    <property type="entry name" value="HATPase_dom"/>
</dbReference>
<dbReference type="InterPro" id="IPR004358">
    <property type="entry name" value="Sig_transdc_His_kin-like_C"/>
</dbReference>
<evidence type="ECO:0000256" key="8">
    <source>
        <dbReference type="ARBA" id="ARBA00022989"/>
    </source>
</evidence>
<dbReference type="PANTHER" id="PTHR45436">
    <property type="entry name" value="SENSOR HISTIDINE KINASE YKOH"/>
    <property type="match status" value="1"/>
</dbReference>
<evidence type="ECO:0000259" key="13">
    <source>
        <dbReference type="PROSITE" id="PS50885"/>
    </source>
</evidence>
<evidence type="ECO:0000256" key="10">
    <source>
        <dbReference type="ARBA" id="ARBA00023136"/>
    </source>
</evidence>
<evidence type="ECO:0000256" key="5">
    <source>
        <dbReference type="ARBA" id="ARBA00022679"/>
    </source>
</evidence>
<evidence type="ECO:0000256" key="7">
    <source>
        <dbReference type="ARBA" id="ARBA00022777"/>
    </source>
</evidence>
<dbReference type="PROSITE" id="PS50109">
    <property type="entry name" value="HIS_KIN"/>
    <property type="match status" value="1"/>
</dbReference>
<dbReference type="PROSITE" id="PS50885">
    <property type="entry name" value="HAMP"/>
    <property type="match status" value="1"/>
</dbReference>
<dbReference type="Gene3D" id="1.10.287.130">
    <property type="match status" value="1"/>
</dbReference>
<dbReference type="Gene3D" id="3.30.565.10">
    <property type="entry name" value="Histidine kinase-like ATPase, C-terminal domain"/>
    <property type="match status" value="1"/>
</dbReference>
<gene>
    <name evidence="14" type="ORF">FHS74_001138</name>
</gene>
<dbReference type="CDD" id="cd06225">
    <property type="entry name" value="HAMP"/>
    <property type="match status" value="1"/>
</dbReference>
<evidence type="ECO:0000256" key="9">
    <source>
        <dbReference type="ARBA" id="ARBA00023012"/>
    </source>
</evidence>
<feature type="transmembrane region" description="Helical" evidence="11">
    <location>
        <begin position="12"/>
        <end position="32"/>
    </location>
</feature>
<reference evidence="14 15" key="1">
    <citation type="submission" date="2020-08" db="EMBL/GenBank/DDBJ databases">
        <title>Genomic Encyclopedia of Type Strains, Phase IV (KMG-IV): sequencing the most valuable type-strain genomes for metagenomic binning, comparative biology and taxonomic classification.</title>
        <authorList>
            <person name="Goeker M."/>
        </authorList>
    </citation>
    <scope>NUCLEOTIDE SEQUENCE [LARGE SCALE GENOMIC DNA]</scope>
    <source>
        <strain evidence="14 15">DSM 22198</strain>
    </source>
</reference>
<dbReference type="EC" id="2.7.13.3" evidence="3"/>
<dbReference type="GO" id="GO:0000155">
    <property type="term" value="F:phosphorelay sensor kinase activity"/>
    <property type="evidence" value="ECO:0007669"/>
    <property type="project" value="InterPro"/>
</dbReference>
<dbReference type="InterPro" id="IPR036890">
    <property type="entry name" value="HATPase_C_sf"/>
</dbReference>
<dbReference type="InterPro" id="IPR005467">
    <property type="entry name" value="His_kinase_dom"/>
</dbReference>
<dbReference type="RefSeq" id="WP_184798349.1">
    <property type="nucleotide sequence ID" value="NZ_JACIIZ010000003.1"/>
</dbReference>
<dbReference type="InterPro" id="IPR003661">
    <property type="entry name" value="HisK_dim/P_dom"/>
</dbReference>
<dbReference type="CDD" id="cd00075">
    <property type="entry name" value="HATPase"/>
    <property type="match status" value="1"/>
</dbReference>
<feature type="domain" description="Histidine kinase" evidence="12">
    <location>
        <begin position="219"/>
        <end position="436"/>
    </location>
</feature>
<dbReference type="InterPro" id="IPR036097">
    <property type="entry name" value="HisK_dim/P_sf"/>
</dbReference>
<evidence type="ECO:0000256" key="11">
    <source>
        <dbReference type="SAM" id="Phobius"/>
    </source>
</evidence>
<dbReference type="GO" id="GO:0005886">
    <property type="term" value="C:plasma membrane"/>
    <property type="evidence" value="ECO:0007669"/>
    <property type="project" value="TreeGrafter"/>
</dbReference>
<evidence type="ECO:0000313" key="14">
    <source>
        <dbReference type="EMBL" id="MBB6250593.1"/>
    </source>
</evidence>
<dbReference type="PRINTS" id="PR00344">
    <property type="entry name" value="BCTRLSENSOR"/>
</dbReference>
<dbReference type="Pfam" id="PF02518">
    <property type="entry name" value="HATPase_c"/>
    <property type="match status" value="1"/>
</dbReference>
<dbReference type="SMART" id="SM00304">
    <property type="entry name" value="HAMP"/>
    <property type="match status" value="1"/>
</dbReference>
<name>A0A7X0AV13_9PROT</name>
<dbReference type="SUPFAM" id="SSF55874">
    <property type="entry name" value="ATPase domain of HSP90 chaperone/DNA topoisomerase II/histidine kinase"/>
    <property type="match status" value="1"/>
</dbReference>
<dbReference type="SMART" id="SM00388">
    <property type="entry name" value="HisKA"/>
    <property type="match status" value="1"/>
</dbReference>
<dbReference type="PANTHER" id="PTHR45436:SF5">
    <property type="entry name" value="SENSOR HISTIDINE KINASE TRCS"/>
    <property type="match status" value="1"/>
</dbReference>
<dbReference type="Pfam" id="PF00512">
    <property type="entry name" value="HisKA"/>
    <property type="match status" value="1"/>
</dbReference>
<proteinExistence type="predicted"/>
<dbReference type="Pfam" id="PF00672">
    <property type="entry name" value="HAMP"/>
    <property type="match status" value="1"/>
</dbReference>
<sequence>MKGPGLFRLLFWRALLLVAICLGILVTLSFHFQGVFLYGAWQQDLRDEARWLAAHWPAAPTAVAQDWARSHEHVRLTVLAADGAVLADSRPDKPPLDPSLLGPGHRDLEMLVGTAPLPDGGTLVLSRWGQPAIPMHVEFLPVLLGFVALAAILVWPPVRDLTGAFRRLSTLAARVAGGHFGETLEPPRQRELAGLVTSFNHMSQALRDSEVRQRRLLADVSHELRSPLGRLRALGETIARRPAEAAPHLAQMDGEIALMDRLIGDILAAATVAEGAASLTPRTVVLADWARDAFARSRPGIEQAGIALGVTVSGDTGRTATIDAGRLAQALGNLVDNAVTATQGQPDPRITLTLEMTDENWRLMVADNGRGIPDADLPHVFDRFYRVDRHRGRGTGGAGLGLSIARALVEAHGGRLTLDSTVSVGTTAVMAFPWSIPKTGPTLS</sequence>
<evidence type="ECO:0000256" key="4">
    <source>
        <dbReference type="ARBA" id="ARBA00022553"/>
    </source>
</evidence>
<protein>
    <recommendedName>
        <fullName evidence="3">histidine kinase</fullName>
        <ecNumber evidence="3">2.7.13.3</ecNumber>
    </recommendedName>
</protein>
<feature type="transmembrane region" description="Helical" evidence="11">
    <location>
        <begin position="139"/>
        <end position="158"/>
    </location>
</feature>
<organism evidence="14 15">
    <name type="scientific">Nitrospirillum iridis</name>
    <dbReference type="NCBI Taxonomy" id="765888"/>
    <lineage>
        <taxon>Bacteria</taxon>
        <taxon>Pseudomonadati</taxon>
        <taxon>Pseudomonadota</taxon>
        <taxon>Alphaproteobacteria</taxon>
        <taxon>Rhodospirillales</taxon>
        <taxon>Azospirillaceae</taxon>
        <taxon>Nitrospirillum</taxon>
    </lineage>
</organism>
<evidence type="ECO:0000256" key="2">
    <source>
        <dbReference type="ARBA" id="ARBA00004370"/>
    </source>
</evidence>
<keyword evidence="9" id="KW-0902">Two-component regulatory system</keyword>
<dbReference type="InterPro" id="IPR050428">
    <property type="entry name" value="TCS_sensor_his_kinase"/>
</dbReference>
<evidence type="ECO:0000256" key="3">
    <source>
        <dbReference type="ARBA" id="ARBA00012438"/>
    </source>
</evidence>
<keyword evidence="15" id="KW-1185">Reference proteome</keyword>
<dbReference type="InterPro" id="IPR003660">
    <property type="entry name" value="HAMP_dom"/>
</dbReference>
<keyword evidence="4" id="KW-0597">Phosphoprotein</keyword>